<dbReference type="PROSITE" id="PS00893">
    <property type="entry name" value="NUDIX_BOX"/>
    <property type="match status" value="1"/>
</dbReference>
<dbReference type="Gene3D" id="3.90.79.10">
    <property type="entry name" value="Nucleoside Triphosphate Pyrophosphohydrolase"/>
    <property type="match status" value="1"/>
</dbReference>
<dbReference type="PROSITE" id="PS51462">
    <property type="entry name" value="NUDIX"/>
    <property type="match status" value="1"/>
</dbReference>
<protein>
    <submittedName>
        <fullName evidence="5">NUDIX domain-containing protein</fullName>
    </submittedName>
</protein>
<proteinExistence type="inferred from homology"/>
<evidence type="ECO:0000259" key="4">
    <source>
        <dbReference type="PROSITE" id="PS51462"/>
    </source>
</evidence>
<keyword evidence="6" id="KW-1185">Reference proteome</keyword>
<dbReference type="InterPro" id="IPR020084">
    <property type="entry name" value="NUDIX_hydrolase_CS"/>
</dbReference>
<dbReference type="Pfam" id="PF00293">
    <property type="entry name" value="NUDIX"/>
    <property type="match status" value="1"/>
</dbReference>
<dbReference type="InterPro" id="IPR000086">
    <property type="entry name" value="NUDIX_hydrolase_dom"/>
</dbReference>
<dbReference type="EMBL" id="JAVRHT010000001">
    <property type="protein sequence ID" value="MDT0630198.1"/>
    <property type="molecule type" value="Genomic_DNA"/>
</dbReference>
<dbReference type="Proteomes" id="UP001267426">
    <property type="component" value="Unassembled WGS sequence"/>
</dbReference>
<evidence type="ECO:0000256" key="2">
    <source>
        <dbReference type="ARBA" id="ARBA00022801"/>
    </source>
</evidence>
<gene>
    <name evidence="5" type="ORF">RM540_00420</name>
</gene>
<name>A0ABU3BLN3_9BACT</name>
<dbReference type="RefSeq" id="WP_311661154.1">
    <property type="nucleotide sequence ID" value="NZ_JAVRHT010000001.1"/>
</dbReference>
<comment type="cofactor">
    <cofactor evidence="1">
        <name>Mg(2+)</name>
        <dbReference type="ChEBI" id="CHEBI:18420"/>
    </cofactor>
</comment>
<evidence type="ECO:0000313" key="6">
    <source>
        <dbReference type="Proteomes" id="UP001267426"/>
    </source>
</evidence>
<dbReference type="InterPro" id="IPR020476">
    <property type="entry name" value="Nudix_hydrolase"/>
</dbReference>
<dbReference type="PANTHER" id="PTHR43046">
    <property type="entry name" value="GDP-MANNOSE MANNOSYL HYDROLASE"/>
    <property type="match status" value="1"/>
</dbReference>
<evidence type="ECO:0000256" key="3">
    <source>
        <dbReference type="RuleBase" id="RU003476"/>
    </source>
</evidence>
<comment type="caution">
    <text evidence="5">The sequence shown here is derived from an EMBL/GenBank/DDBJ whole genome shotgun (WGS) entry which is preliminary data.</text>
</comment>
<dbReference type="InterPro" id="IPR015797">
    <property type="entry name" value="NUDIX_hydrolase-like_dom_sf"/>
</dbReference>
<evidence type="ECO:0000313" key="5">
    <source>
        <dbReference type="EMBL" id="MDT0630198.1"/>
    </source>
</evidence>
<dbReference type="PRINTS" id="PR00502">
    <property type="entry name" value="NUDIXFAMILY"/>
</dbReference>
<accession>A0ABU3BLN3</accession>
<evidence type="ECO:0000256" key="1">
    <source>
        <dbReference type="ARBA" id="ARBA00001946"/>
    </source>
</evidence>
<sequence>MSSTGTSSGGHVPDRLAGHVRVRVGALVFDDPDAPTALLLAEHSGLWSDEPFWTPPGGGVEFGEGLAEALAREVKEETGVDVEVGAVRYALDFVRPPLHAVSFYVECRASRPALAAARLGTDPELGDDQILRRLRLVPFDELESITLYPEPFADRLARDARAGFPEGTVYLGTFR</sequence>
<dbReference type="PANTHER" id="PTHR43046:SF14">
    <property type="entry name" value="MUTT_NUDIX FAMILY PROTEIN"/>
    <property type="match status" value="1"/>
</dbReference>
<comment type="similarity">
    <text evidence="3">Belongs to the Nudix hydrolase family.</text>
</comment>
<reference evidence="5 6" key="1">
    <citation type="submission" date="2023-09" db="EMBL/GenBank/DDBJ databases">
        <authorList>
            <person name="Rey-Velasco X."/>
        </authorList>
    </citation>
    <scope>NUCLEOTIDE SEQUENCE [LARGE SCALE GENOMIC DNA]</scope>
    <source>
        <strain evidence="5 6">F394</strain>
    </source>
</reference>
<keyword evidence="2 3" id="KW-0378">Hydrolase</keyword>
<organism evidence="5 6">
    <name type="scientific">Rubrivirga litoralis</name>
    <dbReference type="NCBI Taxonomy" id="3075598"/>
    <lineage>
        <taxon>Bacteria</taxon>
        <taxon>Pseudomonadati</taxon>
        <taxon>Rhodothermota</taxon>
        <taxon>Rhodothermia</taxon>
        <taxon>Rhodothermales</taxon>
        <taxon>Rubricoccaceae</taxon>
        <taxon>Rubrivirga</taxon>
    </lineage>
</organism>
<feature type="domain" description="Nudix hydrolase" evidence="4">
    <location>
        <begin position="19"/>
        <end position="162"/>
    </location>
</feature>
<dbReference type="SUPFAM" id="SSF55811">
    <property type="entry name" value="Nudix"/>
    <property type="match status" value="1"/>
</dbReference>